<dbReference type="AlphaFoldDB" id="A0A3M2S028"/>
<dbReference type="STRING" id="2010991.A0A3M2S028"/>
<sequence>MAHPLESLPLHVISQILEHLGTIQQLGMTVLSHRVFYTALKDNLHSVVGGILTRQIPEHVLPFAVTLRESERIKPGDHKAIAQFLSRFEAAVLDPAATLASLNKLSLSDYADLSRTYAAVESLRRGISKDAIHLVNKFGLLQSPILSQSESFRLDRAFFRYQIMCNLFCPPDASSPQDELEDLAEKYFSMFSPWVNEQLVCVYAYLERKVREAFDQLAAHDVDWGEMPIGWHEDANDSPRIQWFLSQGLCFLASVARAGTYEERANLLQLDNFNPRESALYPYWQLYSMVPDAGTLEPLGLEDTESILGLYKPEQLQKLSRQLDGPWDELGTGPYLTWLGTHYTKSIFNSTFCQEDWNLWDCVYVLWDIHDRQESQMNEFWERVRQEPSMFPPYRNTWLEEEIQQSERERTDIYFAGGSGYWPRNAIDFSRIKGLSDEQKGKLITKWKEEKHT</sequence>
<evidence type="ECO:0000313" key="1">
    <source>
        <dbReference type="EMBL" id="RMJ10894.1"/>
    </source>
</evidence>
<dbReference type="OrthoDB" id="5427059at2759"/>
<reference evidence="1 2" key="1">
    <citation type="submission" date="2017-06" db="EMBL/GenBank/DDBJ databases">
        <title>Comparative genomic analysis of Ambrosia Fusariam Clade fungi.</title>
        <authorList>
            <person name="Stajich J.E."/>
            <person name="Carrillo J."/>
            <person name="Kijimoto T."/>
            <person name="Eskalen A."/>
            <person name="O'Donnell K."/>
            <person name="Kasson M."/>
        </authorList>
    </citation>
    <scope>NUCLEOTIDE SEQUENCE [LARGE SCALE GENOMIC DNA]</scope>
    <source>
        <strain evidence="1">UCR3666</strain>
    </source>
</reference>
<proteinExistence type="predicted"/>
<dbReference type="Proteomes" id="UP000277212">
    <property type="component" value="Unassembled WGS sequence"/>
</dbReference>
<organism evidence="1 2">
    <name type="scientific">Fusarium kuroshium</name>
    <dbReference type="NCBI Taxonomy" id="2010991"/>
    <lineage>
        <taxon>Eukaryota</taxon>
        <taxon>Fungi</taxon>
        <taxon>Dikarya</taxon>
        <taxon>Ascomycota</taxon>
        <taxon>Pezizomycotina</taxon>
        <taxon>Sordariomycetes</taxon>
        <taxon>Hypocreomycetidae</taxon>
        <taxon>Hypocreales</taxon>
        <taxon>Nectriaceae</taxon>
        <taxon>Fusarium</taxon>
        <taxon>Fusarium solani species complex</taxon>
    </lineage>
</organism>
<gene>
    <name evidence="1" type="ORF">CDV36_009473</name>
</gene>
<comment type="caution">
    <text evidence="1">The sequence shown here is derived from an EMBL/GenBank/DDBJ whole genome shotgun (WGS) entry which is preliminary data.</text>
</comment>
<evidence type="ECO:0000313" key="2">
    <source>
        <dbReference type="Proteomes" id="UP000277212"/>
    </source>
</evidence>
<protein>
    <submittedName>
        <fullName evidence="1">Uncharacterized protein</fullName>
    </submittedName>
</protein>
<accession>A0A3M2S028</accession>
<name>A0A3M2S028_9HYPO</name>
<dbReference type="EMBL" id="NKUJ01000186">
    <property type="protein sequence ID" value="RMJ10894.1"/>
    <property type="molecule type" value="Genomic_DNA"/>
</dbReference>
<keyword evidence="2" id="KW-1185">Reference proteome</keyword>